<comment type="caution">
    <text evidence="3">The sequence shown here is derived from an EMBL/GenBank/DDBJ whole genome shotgun (WGS) entry which is preliminary data.</text>
</comment>
<reference evidence="3 4" key="1">
    <citation type="journal article" date="2012" name="PLoS Genet.">
        <title>Comparative Genomics of Plant-Associated Pseudomonas spp.: Insights into Diversity and Inheritance of Traits Involved in Multitrophic Interactions.</title>
        <authorList>
            <person name="Loper J.E."/>
            <person name="Hassan K.A."/>
            <person name="Mavrodi D.V."/>
            <person name="Davis E.W.II."/>
            <person name="Lim C.K."/>
            <person name="Shaffer B.T."/>
            <person name="Elbourne L.D."/>
            <person name="Stockwell V.O."/>
            <person name="Hartney S.L."/>
            <person name="Breakwell K."/>
            <person name="Henkels M.D."/>
            <person name="Tetu S.G."/>
            <person name="Rangel L.I."/>
            <person name="Kidarsa T.A."/>
            <person name="Wilson N.L."/>
            <person name="van de Mortel J.E."/>
            <person name="Song C."/>
            <person name="Blumhagen R."/>
            <person name="Radune D."/>
            <person name="Hostetler J.B."/>
            <person name="Brinkac L.M."/>
            <person name="Durkin A.S."/>
            <person name="Kluepfel D.A."/>
            <person name="Wechter W.P."/>
            <person name="Anderson A.J."/>
            <person name="Kim Y.C."/>
            <person name="Pierson L.S.III."/>
            <person name="Pierson E.A."/>
            <person name="Lindow S.E."/>
            <person name="Kobayashi D.Y."/>
            <person name="Raaijmakers J.M."/>
            <person name="Weller D.M."/>
            <person name="Thomashow L.S."/>
            <person name="Allen A.E."/>
            <person name="Paulsen I.T."/>
        </authorList>
    </citation>
    <scope>NUCLEOTIDE SEQUENCE [LARGE SCALE GENOMIC DNA]</scope>
    <source>
        <strain evidence="3 4">O6</strain>
    </source>
</reference>
<evidence type="ECO:0000313" key="3">
    <source>
        <dbReference type="EMBL" id="EIM18888.1"/>
    </source>
</evidence>
<dbReference type="SMART" id="SM00248">
    <property type="entry name" value="ANK"/>
    <property type="match status" value="3"/>
</dbReference>
<dbReference type="PANTHER" id="PTHR24173:SF74">
    <property type="entry name" value="ANKYRIN REPEAT DOMAIN-CONTAINING PROTEIN 16"/>
    <property type="match status" value="1"/>
</dbReference>
<dbReference type="RefSeq" id="WP_009051505.1">
    <property type="nucleotide sequence ID" value="NZ_CM001490.1"/>
</dbReference>
<protein>
    <submittedName>
        <fullName evidence="3">Ankyrin repeat protein</fullName>
    </submittedName>
</protein>
<proteinExistence type="predicted"/>
<accession>A0AB33X0P0</accession>
<dbReference type="InterPro" id="IPR036770">
    <property type="entry name" value="Ankyrin_rpt-contain_sf"/>
</dbReference>
<dbReference type="AlphaFoldDB" id="A0AB33X0P0"/>
<dbReference type="Gene3D" id="1.25.40.20">
    <property type="entry name" value="Ankyrin repeat-containing domain"/>
    <property type="match status" value="1"/>
</dbReference>
<keyword evidence="1" id="KW-0677">Repeat</keyword>
<dbReference type="EMBL" id="AHOT01000001">
    <property type="protein sequence ID" value="EIM18888.1"/>
    <property type="molecule type" value="Genomic_DNA"/>
</dbReference>
<dbReference type="Pfam" id="PF12796">
    <property type="entry name" value="Ank_2"/>
    <property type="match status" value="1"/>
</dbReference>
<evidence type="ECO:0000256" key="2">
    <source>
        <dbReference type="ARBA" id="ARBA00023043"/>
    </source>
</evidence>
<keyword evidence="2" id="KW-0040">ANK repeat</keyword>
<gene>
    <name evidence="3" type="ORF">PchlO6_6078</name>
</gene>
<organism evidence="3 4">
    <name type="scientific">Pseudomonas chlororaphis O6</name>
    <dbReference type="NCBI Taxonomy" id="1037915"/>
    <lineage>
        <taxon>Bacteria</taxon>
        <taxon>Pseudomonadati</taxon>
        <taxon>Pseudomonadota</taxon>
        <taxon>Gammaproteobacteria</taxon>
        <taxon>Pseudomonadales</taxon>
        <taxon>Pseudomonadaceae</taxon>
        <taxon>Pseudomonas</taxon>
    </lineage>
</organism>
<dbReference type="PANTHER" id="PTHR24173">
    <property type="entry name" value="ANKYRIN REPEAT CONTAINING"/>
    <property type="match status" value="1"/>
</dbReference>
<name>A0AB33X0P0_9PSED</name>
<dbReference type="InterPro" id="IPR002110">
    <property type="entry name" value="Ankyrin_rpt"/>
</dbReference>
<dbReference type="SUPFAM" id="SSF48403">
    <property type="entry name" value="Ankyrin repeat"/>
    <property type="match status" value="1"/>
</dbReference>
<evidence type="ECO:0000313" key="4">
    <source>
        <dbReference type="Proteomes" id="UP000003790"/>
    </source>
</evidence>
<evidence type="ECO:0000256" key="1">
    <source>
        <dbReference type="ARBA" id="ARBA00022737"/>
    </source>
</evidence>
<dbReference type="Proteomes" id="UP000003790">
    <property type="component" value="Chromosome"/>
</dbReference>
<sequence length="134" mass="14622">MQNLSRSAIDSVILSGDYQLIDRYLNLYGLDCIDHEGRTLLMNAVFEEKFEVVRHLLSQGCDVNCADPHGLTALHLAAINGDADMAELLIYNGAHVDAKDDSGNTPLWRAAMNNELGSDIVKVLMAFGPGTCNE</sequence>